<keyword evidence="4" id="KW-1185">Reference proteome</keyword>
<protein>
    <recommendedName>
        <fullName evidence="5">Disks large-associated protein 5</fullName>
    </recommendedName>
</protein>
<feature type="region of interest" description="Disordered" evidence="2">
    <location>
        <begin position="541"/>
        <end position="568"/>
    </location>
</feature>
<feature type="compositionally biased region" description="Basic and acidic residues" evidence="2">
    <location>
        <begin position="689"/>
        <end position="704"/>
    </location>
</feature>
<evidence type="ECO:0000256" key="2">
    <source>
        <dbReference type="SAM" id="MobiDB-lite"/>
    </source>
</evidence>
<dbReference type="InterPro" id="IPR005026">
    <property type="entry name" value="SAPAP"/>
</dbReference>
<dbReference type="Proteomes" id="UP001159427">
    <property type="component" value="Unassembled WGS sequence"/>
</dbReference>
<evidence type="ECO:0000256" key="1">
    <source>
        <dbReference type="ARBA" id="ARBA00008839"/>
    </source>
</evidence>
<comment type="similarity">
    <text evidence="1">Belongs to the SAPAP family.</text>
</comment>
<feature type="compositionally biased region" description="Basic and acidic residues" evidence="2">
    <location>
        <begin position="195"/>
        <end position="208"/>
    </location>
</feature>
<proteinExistence type="inferred from homology"/>
<feature type="compositionally biased region" description="Polar residues" evidence="2">
    <location>
        <begin position="767"/>
        <end position="783"/>
    </location>
</feature>
<feature type="region of interest" description="Disordered" evidence="2">
    <location>
        <begin position="731"/>
        <end position="799"/>
    </location>
</feature>
<dbReference type="EMBL" id="CALNXI010001728">
    <property type="protein sequence ID" value="CAH3175860.1"/>
    <property type="molecule type" value="Genomic_DNA"/>
</dbReference>
<gene>
    <name evidence="3" type="ORF">PEVE_00010344</name>
</gene>
<feature type="region of interest" description="Disordered" evidence="2">
    <location>
        <begin position="671"/>
        <end position="708"/>
    </location>
</feature>
<dbReference type="PANTHER" id="PTHR12353:SF1">
    <property type="entry name" value="DISKS LARGE-ASSOCIATED PROTEIN 5"/>
    <property type="match status" value="1"/>
</dbReference>
<feature type="compositionally biased region" description="Polar residues" evidence="2">
    <location>
        <begin position="209"/>
        <end position="218"/>
    </location>
</feature>
<dbReference type="Pfam" id="PF03359">
    <property type="entry name" value="GKAP"/>
    <property type="match status" value="1"/>
</dbReference>
<name>A0ABN8RDE5_9CNID</name>
<feature type="compositionally biased region" description="Polar residues" evidence="2">
    <location>
        <begin position="232"/>
        <end position="245"/>
    </location>
</feature>
<feature type="compositionally biased region" description="Basic residues" evidence="2">
    <location>
        <begin position="544"/>
        <end position="556"/>
    </location>
</feature>
<feature type="region of interest" description="Disordered" evidence="2">
    <location>
        <begin position="164"/>
        <end position="258"/>
    </location>
</feature>
<dbReference type="PANTHER" id="PTHR12353">
    <property type="entry name" value="DISKS LARGE-ASSOCIATED PROTEIN DAP SAP90/PSD-95-ASSOCIATED PROTEIN"/>
    <property type="match status" value="1"/>
</dbReference>
<evidence type="ECO:0008006" key="5">
    <source>
        <dbReference type="Google" id="ProtNLM"/>
    </source>
</evidence>
<feature type="region of interest" description="Disordered" evidence="2">
    <location>
        <begin position="1"/>
        <end position="108"/>
    </location>
</feature>
<evidence type="ECO:0000313" key="3">
    <source>
        <dbReference type="EMBL" id="CAH3175860.1"/>
    </source>
</evidence>
<sequence>MENIAKKKYAYDHASSYKSRGRLGISNRNVRAQRASENRHQTRMNELSKRRRMPLSPLADENVIDNGSAAKSTSDKQKDNTAQPELSRREKLMKWREERKLKKGSETHQKKSFVVRHVKYDKDASLFASAIKKATKGGPLIKPSQFVAQEEKPVTRVTRASARIAKQASSNPPSEPNRHGAKKAAPKSKAVANGKIKEKVEVKPEKTASSRVTRQSVRANKPLKGKGVEEPSNPNQDSKNQVKTRSQAKESKDLPQSETCLSNANVEIGENPSNCGKANFPALEAIKNTVSVGRGSTEGVERGQTGLAVHSLSLNVNKNFKQLLLSQRLQLHLCSSKGVSRSYLPLDLHHFEFYEQQLLLSRQDELHVFSSFPDLDPVRLCAASNNDNHVLYMHAYDWWCYSNVTNEHKVKRWNTKFELEFVLIEKTITKFCKLFTSNPHLLIKKKDKRRLAMCSHLNSCTLFIIVSGQIRTAIGQAQLLIDQRFRQFSGLIDLSEDKNAEKQATASDLQGFWEMIYFQVEDVNAKFDALEKLKENNWQEEEKKRKKVVRKTKAKKPTAGEETKTNSKVTAARNRIQEMRLAMKAKMAADKEKLKAEKRHQEEEAFVTILTPVKKSKKNHDGFDEVVLTPVRRSIRNTPQKRTALRNTPVIVSTPKIISEDSPGLRLTPDNANIPTDMTDMGASVGVEGTREEATRSETSKEDVPQNGMEQNEIKYEQEAPVVLKSACKSTLSKSGKTPGRVTFQSPAGIGDQQRTPECKEDAVVTPDSQSIQVDSPALSTPLETEASSRKMSASKRFSGRKCRGRVSTPYYQNGTRRRVSKVDEDASASVGLILATALQLHKLRSLRRSFLHSESNSLGDISNALGLSQNVSHVLKFRYLFTFLHQFMDFLTINNGTVY</sequence>
<feature type="compositionally biased region" description="Basic and acidic residues" evidence="2">
    <location>
        <begin position="86"/>
        <end position="108"/>
    </location>
</feature>
<evidence type="ECO:0000313" key="4">
    <source>
        <dbReference type="Proteomes" id="UP001159427"/>
    </source>
</evidence>
<accession>A0ABN8RDE5</accession>
<comment type="caution">
    <text evidence="3">The sequence shown here is derived from an EMBL/GenBank/DDBJ whole genome shotgun (WGS) entry which is preliminary data.</text>
</comment>
<organism evidence="3 4">
    <name type="scientific">Porites evermanni</name>
    <dbReference type="NCBI Taxonomy" id="104178"/>
    <lineage>
        <taxon>Eukaryota</taxon>
        <taxon>Metazoa</taxon>
        <taxon>Cnidaria</taxon>
        <taxon>Anthozoa</taxon>
        <taxon>Hexacorallia</taxon>
        <taxon>Scleractinia</taxon>
        <taxon>Fungiina</taxon>
        <taxon>Poritidae</taxon>
        <taxon>Porites</taxon>
    </lineage>
</organism>
<reference evidence="3 4" key="1">
    <citation type="submission" date="2022-05" db="EMBL/GenBank/DDBJ databases">
        <authorList>
            <consortium name="Genoscope - CEA"/>
            <person name="William W."/>
        </authorList>
    </citation>
    <scope>NUCLEOTIDE SEQUENCE [LARGE SCALE GENOMIC DNA]</scope>
</reference>